<comment type="caution">
    <text evidence="1">The sequence shown here is derived from an EMBL/GenBank/DDBJ whole genome shotgun (WGS) entry which is preliminary data.</text>
</comment>
<dbReference type="EMBL" id="CM023490">
    <property type="protein sequence ID" value="KAH6943601.1"/>
    <property type="molecule type" value="Genomic_DNA"/>
</dbReference>
<gene>
    <name evidence="1" type="ORF">HPB50_024788</name>
</gene>
<accession>A0ACB7TBH4</accession>
<dbReference type="Proteomes" id="UP000821845">
    <property type="component" value="Chromosome 10"/>
</dbReference>
<protein>
    <submittedName>
        <fullName evidence="1">Uncharacterized protein</fullName>
    </submittedName>
</protein>
<evidence type="ECO:0000313" key="2">
    <source>
        <dbReference type="Proteomes" id="UP000821845"/>
    </source>
</evidence>
<proteinExistence type="predicted"/>
<reference evidence="1" key="1">
    <citation type="submission" date="2020-05" db="EMBL/GenBank/DDBJ databases">
        <title>Large-scale comparative analyses of tick genomes elucidate their genetic diversity and vector capacities.</title>
        <authorList>
            <person name="Jia N."/>
            <person name="Wang J."/>
            <person name="Shi W."/>
            <person name="Du L."/>
            <person name="Sun Y."/>
            <person name="Zhan W."/>
            <person name="Jiang J."/>
            <person name="Wang Q."/>
            <person name="Zhang B."/>
            <person name="Ji P."/>
            <person name="Sakyi L.B."/>
            <person name="Cui X."/>
            <person name="Yuan T."/>
            <person name="Jiang B."/>
            <person name="Yang W."/>
            <person name="Lam T.T.-Y."/>
            <person name="Chang Q."/>
            <person name="Ding S."/>
            <person name="Wang X."/>
            <person name="Zhu J."/>
            <person name="Ruan X."/>
            <person name="Zhao L."/>
            <person name="Wei J."/>
            <person name="Que T."/>
            <person name="Du C."/>
            <person name="Cheng J."/>
            <person name="Dai P."/>
            <person name="Han X."/>
            <person name="Huang E."/>
            <person name="Gao Y."/>
            <person name="Liu J."/>
            <person name="Shao H."/>
            <person name="Ye R."/>
            <person name="Li L."/>
            <person name="Wei W."/>
            <person name="Wang X."/>
            <person name="Wang C."/>
            <person name="Yang T."/>
            <person name="Huo Q."/>
            <person name="Li W."/>
            <person name="Guo W."/>
            <person name="Chen H."/>
            <person name="Zhou L."/>
            <person name="Ni X."/>
            <person name="Tian J."/>
            <person name="Zhou Y."/>
            <person name="Sheng Y."/>
            <person name="Liu T."/>
            <person name="Pan Y."/>
            <person name="Xia L."/>
            <person name="Li J."/>
            <person name="Zhao F."/>
            <person name="Cao W."/>
        </authorList>
    </citation>
    <scope>NUCLEOTIDE SEQUENCE</scope>
    <source>
        <strain evidence="1">Hyas-2018</strain>
    </source>
</reference>
<sequence>MAQRTRIGTEELDSDAINLRFPGVRLTIPCGAPYNDGDTHNTTSVCHVVDDLSRWNYFLWHIGLQLREVRDPGKLDLVPVVYRGKGGCRQRARSLDARILFDVLLVQHRCVNSLHLEDFLIEGSGLGEYRDRVVLALENNTSIESLRIGSLFSDYGSIREELFDSISTMSNIRELVVLSRGPAQFVLLDAICPLLYDTMCLTTLSMPGIVFDEVSAKRFVNALIENDSIEDLSVHGSIVHSYLRNGVSRFSRFLATKALPSSLSVEGVHSDPVSTYDEVKCIIGPLVLRGNLLKLRLAGYLLDAPCAALLAELVCNKEVYLQRLDISGCWWRGKSSPEGGEAGVAFPGAHPGSKEPSCPWLHAFSSSARLHLSFLSLSFAGLQPDDLRPLFIAAVTVESLKTISLRDTSRQSLKQVCAVIRETGVGRHVRLEGTYHVDSSALSELKEFPELLRKVAISSLGCPSPREFGEAVQLAISWFHLTTLNLFLTQHVLSDGPTSASLSKYLNIAGSLRELALMGCNKPNLDSTPRSTGRPHSVLLDATLRNTNIQKLRLSEIRLGHADLRFLVDEIVANKTLGEFSFDSWDANENDQFVQFLAADFRANRFITRLLVSESAAGGGEEWFVIEDVVGRNLGYLACAMNFVVRKNRTPRCAAAYRRLMRADEQGAL</sequence>
<organism evidence="1 2">
    <name type="scientific">Hyalomma asiaticum</name>
    <name type="common">Tick</name>
    <dbReference type="NCBI Taxonomy" id="266040"/>
    <lineage>
        <taxon>Eukaryota</taxon>
        <taxon>Metazoa</taxon>
        <taxon>Ecdysozoa</taxon>
        <taxon>Arthropoda</taxon>
        <taxon>Chelicerata</taxon>
        <taxon>Arachnida</taxon>
        <taxon>Acari</taxon>
        <taxon>Parasitiformes</taxon>
        <taxon>Ixodida</taxon>
        <taxon>Ixodoidea</taxon>
        <taxon>Ixodidae</taxon>
        <taxon>Hyalomminae</taxon>
        <taxon>Hyalomma</taxon>
    </lineage>
</organism>
<name>A0ACB7TBH4_HYAAI</name>
<keyword evidence="2" id="KW-1185">Reference proteome</keyword>
<evidence type="ECO:0000313" key="1">
    <source>
        <dbReference type="EMBL" id="KAH6943601.1"/>
    </source>
</evidence>